<dbReference type="EC" id="3.6.1.-" evidence="1"/>
<proteinExistence type="predicted"/>
<dbReference type="PATRIC" id="fig|888813.3.peg.1095"/>
<dbReference type="HOGENOM" id="CLU_2920961_0_0_9"/>
<dbReference type="GO" id="GO:0016787">
    <property type="term" value="F:hydrolase activity"/>
    <property type="evidence" value="ECO:0007669"/>
    <property type="project" value="UniProtKB-KW"/>
</dbReference>
<reference evidence="1 2" key="1">
    <citation type="submission" date="2011-02" db="EMBL/GenBank/DDBJ databases">
        <authorList>
            <person name="Muzny D."/>
            <person name="Qin X."/>
            <person name="Deng J."/>
            <person name="Jiang H."/>
            <person name="Liu Y."/>
            <person name="Qu J."/>
            <person name="Song X.-Z."/>
            <person name="Zhang L."/>
            <person name="Thornton R."/>
            <person name="Coyle M."/>
            <person name="Francisco L."/>
            <person name="Jackson L."/>
            <person name="Javaid M."/>
            <person name="Korchina V."/>
            <person name="Kovar C."/>
            <person name="Mata R."/>
            <person name="Mathew T."/>
            <person name="Ngo R."/>
            <person name="Nguyen L."/>
            <person name="Nguyen N."/>
            <person name="Okwuonu G."/>
            <person name="Ongeri F."/>
            <person name="Pham C."/>
            <person name="Simmons D."/>
            <person name="Wilczek-Boney K."/>
            <person name="Hale W."/>
            <person name="Jakkamsetti A."/>
            <person name="Pham P."/>
            <person name="Ruth R."/>
            <person name="San Lucas F."/>
            <person name="Warren J."/>
            <person name="Zhang J."/>
            <person name="Zhao Z."/>
            <person name="Zhou C."/>
            <person name="Zhu D."/>
            <person name="Lee S."/>
            <person name="Bess C."/>
            <person name="Blankenburg K."/>
            <person name="Forbes L."/>
            <person name="Fu Q."/>
            <person name="Gubbala S."/>
            <person name="Hirani K."/>
            <person name="Jayaseelan J.C."/>
            <person name="Lara F."/>
            <person name="Munidasa M."/>
            <person name="Palculict T."/>
            <person name="Patil S."/>
            <person name="Pu L.-L."/>
            <person name="Saada N."/>
            <person name="Tang L."/>
            <person name="Weissenberger G."/>
            <person name="Zhu Y."/>
            <person name="Hemphill L."/>
            <person name="Shang Y."/>
            <person name="Youmans B."/>
            <person name="Ayvaz T."/>
            <person name="Ross M."/>
            <person name="Santibanez J."/>
            <person name="Aqrawi P."/>
            <person name="Gross S."/>
            <person name="Joshi V."/>
            <person name="Fowler G."/>
            <person name="Nazareth L."/>
            <person name="Reid J."/>
            <person name="Worley K."/>
            <person name="Petrosino J."/>
            <person name="Highlander S."/>
            <person name="Gibbs R."/>
        </authorList>
    </citation>
    <scope>NUCLEOTIDE SEQUENCE [LARGE SCALE GENOMIC DNA]</scope>
    <source>
        <strain evidence="1 2">SK330</strain>
    </source>
</reference>
<comment type="caution">
    <text evidence="1">The sequence shown here is derived from an EMBL/GenBank/DDBJ whole genome shotgun (WGS) entry which is preliminary data.</text>
</comment>
<gene>
    <name evidence="1" type="primary">ruvA</name>
    <name evidence="1" type="ORF">HMPREF9386_1113</name>
</gene>
<keyword evidence="1" id="KW-0347">Helicase</keyword>
<sequence length="61" mass="7004">MEQALFLVSSSSFSSAVIEKWLYSVSRDRGSSLFLVVLQLLRKTKIWGVSFREQKRLARPA</sequence>
<accession>F2C7H2</accession>
<name>F2C7H2_STRSA</name>
<evidence type="ECO:0000313" key="2">
    <source>
        <dbReference type="Proteomes" id="UP000005955"/>
    </source>
</evidence>
<dbReference type="Proteomes" id="UP000005955">
    <property type="component" value="Unassembled WGS sequence"/>
</dbReference>
<dbReference type="AlphaFoldDB" id="F2C7H2"/>
<keyword evidence="1" id="KW-0378">Hydrolase</keyword>
<protein>
    <submittedName>
        <fullName evidence="1">Holliday junction ATP-dependent DNA helicase RuvA</fullName>
        <ecNumber evidence="1">3.6.1.-</ecNumber>
    </submittedName>
</protein>
<keyword evidence="1" id="KW-0547">Nucleotide-binding</keyword>
<organism evidence="1 2">
    <name type="scientific">Streptococcus sanguinis SK330</name>
    <dbReference type="NCBI Taxonomy" id="888813"/>
    <lineage>
        <taxon>Bacteria</taxon>
        <taxon>Bacillati</taxon>
        <taxon>Bacillota</taxon>
        <taxon>Bacilli</taxon>
        <taxon>Lactobacillales</taxon>
        <taxon>Streptococcaceae</taxon>
        <taxon>Streptococcus</taxon>
    </lineage>
</organism>
<dbReference type="GO" id="GO:0004386">
    <property type="term" value="F:helicase activity"/>
    <property type="evidence" value="ECO:0007669"/>
    <property type="project" value="UniProtKB-KW"/>
</dbReference>
<keyword evidence="1" id="KW-0067">ATP-binding</keyword>
<evidence type="ECO:0000313" key="1">
    <source>
        <dbReference type="EMBL" id="EGF14459.1"/>
    </source>
</evidence>
<dbReference type="EMBL" id="AFBD01000004">
    <property type="protein sequence ID" value="EGF14459.1"/>
    <property type="molecule type" value="Genomic_DNA"/>
</dbReference>